<reference evidence="2 3" key="2">
    <citation type="journal article" date="2017" name="Genome Biol. Evol.">
        <title>Trajectories and Drivers of Genome Evolution in Surface-Associated Marine Phaeobacter.</title>
        <authorList>
            <person name="Freese H.M."/>
            <person name="Sikorski J."/>
            <person name="Bunk B."/>
            <person name="Scheuner C."/>
            <person name="Meier-Kolthoff J.P."/>
            <person name="Sproer C."/>
            <person name="Gram L."/>
            <person name="Overmann J."/>
        </authorList>
    </citation>
    <scope>NUCLEOTIDE SEQUENCE [LARGE SCALE GENOMIC DNA]</scope>
    <source>
        <strain evidence="2 3">P36</strain>
    </source>
</reference>
<evidence type="ECO:0000313" key="2">
    <source>
        <dbReference type="EMBL" id="ATG36264.1"/>
    </source>
</evidence>
<protein>
    <submittedName>
        <fullName evidence="2">Uncharacterized protein</fullName>
    </submittedName>
</protein>
<keyword evidence="3" id="KW-1185">Reference proteome</keyword>
<reference evidence="2 3" key="4">
    <citation type="journal article" date="2018" name="Environ. Microbiol. Rep.">
        <title>Phylogenetic distribution of roseobacticides in the Roseobacter group and their effect on microalgae.</title>
        <authorList>
            <person name="Sonnenschein E.C."/>
            <person name="Phippen C.B."/>
            <person name="Bentzon-Tilia M."/>
            <person name="Rasmussen S.A."/>
            <person name="Nielsen K.F."/>
            <person name="Gram L."/>
        </authorList>
    </citation>
    <scope>NUCLEOTIDE SEQUENCE [LARGE SCALE GENOMIC DNA]</scope>
    <source>
        <strain evidence="2 3">P36</strain>
    </source>
</reference>
<reference evidence="2 3" key="1">
    <citation type="journal article" date="2017" name="Front. Microbiol.">
        <title>Phaeobacter piscinae sp. nov., a species of the Roseobacter group and potential aquaculture probiont.</title>
        <authorList>
            <person name="Sonnenschein E.C."/>
            <person name="Phippen C.B.W."/>
            <person name="Nielsen K.F."/>
            <person name="Mateiu R.V."/>
            <person name="Melchiorsen J."/>
            <person name="Gram L."/>
            <person name="Overmann J."/>
            <person name="Freese H.M."/>
        </authorList>
    </citation>
    <scope>NUCLEOTIDE SEQUENCE [LARGE SCALE GENOMIC DNA]</scope>
    <source>
        <strain evidence="2 3">P36</strain>
    </source>
</reference>
<accession>A0ABM6PEN9</accession>
<evidence type="ECO:0000256" key="1">
    <source>
        <dbReference type="SAM" id="MobiDB-lite"/>
    </source>
</evidence>
<feature type="region of interest" description="Disordered" evidence="1">
    <location>
        <begin position="1"/>
        <end position="29"/>
    </location>
</feature>
<name>A0ABM6PEN9_9RHOB</name>
<evidence type="ECO:0000313" key="3">
    <source>
        <dbReference type="Proteomes" id="UP000218891"/>
    </source>
</evidence>
<sequence length="56" mass="5776">MTGARVRSQHGNAFGVCPRSGPYRRSTDLTRGGDDLVGIGQAVLFRNAGKGIGTSG</sequence>
<dbReference type="Proteomes" id="UP000218891">
    <property type="component" value="Chromosome"/>
</dbReference>
<organism evidence="2 3">
    <name type="scientific">Phaeobacter piscinae</name>
    <dbReference type="NCBI Taxonomy" id="1580596"/>
    <lineage>
        <taxon>Bacteria</taxon>
        <taxon>Pseudomonadati</taxon>
        <taxon>Pseudomonadota</taxon>
        <taxon>Alphaproteobacteria</taxon>
        <taxon>Rhodobacterales</taxon>
        <taxon>Roseobacteraceae</taxon>
        <taxon>Phaeobacter</taxon>
    </lineage>
</organism>
<gene>
    <name evidence="2" type="ORF">PhaeoP36_02138</name>
</gene>
<proteinExistence type="predicted"/>
<reference evidence="2 3" key="3">
    <citation type="journal article" date="2017" name="Int. J. Syst. Evol. Microbiol.">
        <title>Adaptation of Surface-Associated Bacteria to the Open Ocean: A Genomically Distinct Subpopulation of Phaeobacter gallaeciensis Colonizes Pacific Mesozooplankton.</title>
        <authorList>
            <person name="Freese H.M."/>
            <person name="Methner A."/>
            <person name="Overmann J."/>
        </authorList>
    </citation>
    <scope>NUCLEOTIDE SEQUENCE [LARGE SCALE GENOMIC DNA]</scope>
    <source>
        <strain evidence="2 3">P36</strain>
    </source>
</reference>
<dbReference type="EMBL" id="CP010643">
    <property type="protein sequence ID" value="ATG36264.1"/>
    <property type="molecule type" value="Genomic_DNA"/>
</dbReference>